<organism evidence="4 6">
    <name type="scientific">Aquisalinus luteolus</name>
    <dbReference type="NCBI Taxonomy" id="1566827"/>
    <lineage>
        <taxon>Bacteria</taxon>
        <taxon>Pseudomonadati</taxon>
        <taxon>Pseudomonadota</taxon>
        <taxon>Alphaproteobacteria</taxon>
        <taxon>Parvularculales</taxon>
        <taxon>Parvularculaceae</taxon>
        <taxon>Aquisalinus</taxon>
    </lineage>
</organism>
<reference evidence="5 7" key="2">
    <citation type="submission" date="2020-02" db="EMBL/GenBank/DDBJ databases">
        <title>Genome sequence of Parvularcula flava strain NH6-79.</title>
        <authorList>
            <person name="Abdul Karim M.H."/>
            <person name="Lam M.Q."/>
            <person name="Chen S.J."/>
            <person name="Yahya A."/>
            <person name="Shahir S."/>
            <person name="Shamsir M.S."/>
            <person name="Chong C.S."/>
        </authorList>
    </citation>
    <scope>NUCLEOTIDE SEQUENCE [LARGE SCALE GENOMIC DNA]</scope>
    <source>
        <strain evidence="5 7">NH6-79</strain>
    </source>
</reference>
<dbReference type="InterPro" id="IPR050344">
    <property type="entry name" value="Peptidase_M1_aminopeptidases"/>
</dbReference>
<dbReference type="GO" id="GO:0008270">
    <property type="term" value="F:zinc ion binding"/>
    <property type="evidence" value="ECO:0007669"/>
    <property type="project" value="InterPro"/>
</dbReference>
<gene>
    <name evidence="5" type="ORF">FF098_010355</name>
    <name evidence="4" type="ORF">GCM10011355_20830</name>
</gene>
<keyword evidence="4" id="KW-0031">Aminopeptidase</keyword>
<comment type="caution">
    <text evidence="4">The sequence shown here is derived from an EMBL/GenBank/DDBJ whole genome shotgun (WGS) entry which is preliminary data.</text>
</comment>
<dbReference type="GO" id="GO:0070006">
    <property type="term" value="F:metalloaminopeptidase activity"/>
    <property type="evidence" value="ECO:0007669"/>
    <property type="project" value="TreeGrafter"/>
</dbReference>
<dbReference type="Proteomes" id="UP000818603">
    <property type="component" value="Unassembled WGS sequence"/>
</dbReference>
<evidence type="ECO:0000313" key="6">
    <source>
        <dbReference type="Proteomes" id="UP000621856"/>
    </source>
</evidence>
<reference evidence="4" key="3">
    <citation type="submission" date="2020-09" db="EMBL/GenBank/DDBJ databases">
        <authorList>
            <person name="Sun Q."/>
            <person name="Zhou Y."/>
        </authorList>
    </citation>
    <scope>NUCLEOTIDE SEQUENCE</scope>
    <source>
        <strain evidence="4">CGMCC 1.14984</strain>
    </source>
</reference>
<keyword evidence="4" id="KW-0645">Protease</keyword>
<dbReference type="PANTHER" id="PTHR11533:SF174">
    <property type="entry name" value="PUROMYCIN-SENSITIVE AMINOPEPTIDASE-RELATED"/>
    <property type="match status" value="1"/>
</dbReference>
<sequence>MFSSLRAVFALPFIIAAGSLIAPANAEIGDGAKKFRQLEDDLMPTPNVYRAATGEPGPQYWQQKVDYVIDVTLDTENKRILGEEEITYTNNSPHALKWIWVQMDQNRFTDGSVARESETSSTAGQRWDPSGDGDTLSFSALARQQALSDRDFGFKIQSITARNGSDLDYSIVDTHMRVDLPRPLAPGQSTEFTIEWQHEIIQETIVGGRGGYEHFEETDTYQYALAQWYPRVAVFSDYEGWHTKNFLGRGEFPLEFGDFDVSITVPSDHIVSATGVLQNPGQVLTATQRDRLEEARTADIPVFIVTPEEAKANEAEEASDTKTWRFSADNVRDFSFASSNKYIWDAQGYTQEGGPDVMAMSFYPNEAEPIWSMYSTDAVIHTMEVYSRFSFPYPYPTAQSVNAWESGGMEYPMITFNGYRPTKDEKSGEITYSRRTKYGLIGVIIHEIGHIYFPMVVNSDERQWTWMDEGLNSFLDYVAAIEWEENYPAYGDNTNVLDYITGYMTSEDQVPIMTQSDSVLNLGPNAYSKPTAALIVMRETVMGRELFDFALREYSQRWKFKRPTPYDFFRTMEEASGVDLDWFWRGWYYSTDHVDIAIKSVREYQISSQEPEVEFALDRIEAGENEPEPLIQRRNREEGMETYVERNPRLRDFYNENDRFTVTNKDRNTYQSFREGLVDWEVDALDRALADGTYVYFMDFANIGGLVMPIPLTITYADGSEEYMKIPAEIWRRDASNVTKLMLSDRQITSIVLDKNHEIADADRSNNAFPATISSSRIELYKSNRSHSNMMADMLVELKGQDKDAAQTESEGNAVPLQPTGN</sequence>
<evidence type="ECO:0000256" key="1">
    <source>
        <dbReference type="SAM" id="MobiDB-lite"/>
    </source>
</evidence>
<dbReference type="GO" id="GO:0042277">
    <property type="term" value="F:peptide binding"/>
    <property type="evidence" value="ECO:0007669"/>
    <property type="project" value="TreeGrafter"/>
</dbReference>
<feature type="region of interest" description="Disordered" evidence="1">
    <location>
        <begin position="801"/>
        <end position="822"/>
    </location>
</feature>
<proteinExistence type="predicted"/>
<dbReference type="InterPro" id="IPR027268">
    <property type="entry name" value="Peptidase_M4/M1_CTD_sf"/>
</dbReference>
<dbReference type="InterPro" id="IPR048254">
    <property type="entry name" value="CDP_ALCOHOL_P_TRANSF_CS"/>
</dbReference>
<protein>
    <submittedName>
        <fullName evidence="4">Aminopeptidase</fullName>
    </submittedName>
    <submittedName>
        <fullName evidence="5">M1 family metallopeptidase</fullName>
    </submittedName>
</protein>
<dbReference type="GO" id="GO:0016020">
    <property type="term" value="C:membrane"/>
    <property type="evidence" value="ECO:0007669"/>
    <property type="project" value="TreeGrafter"/>
</dbReference>
<dbReference type="InterPro" id="IPR014782">
    <property type="entry name" value="Peptidase_M1_dom"/>
</dbReference>
<accession>A0A8J3A2H1</accession>
<dbReference type="GO" id="GO:0043171">
    <property type="term" value="P:peptide catabolic process"/>
    <property type="evidence" value="ECO:0007669"/>
    <property type="project" value="TreeGrafter"/>
</dbReference>
<dbReference type="EMBL" id="VCJR02000002">
    <property type="protein sequence ID" value="NHK28307.1"/>
    <property type="molecule type" value="Genomic_DNA"/>
</dbReference>
<keyword evidence="4" id="KW-0378">Hydrolase</keyword>
<keyword evidence="2" id="KW-0732">Signal</keyword>
<evidence type="ECO:0000313" key="4">
    <source>
        <dbReference type="EMBL" id="GGH98081.1"/>
    </source>
</evidence>
<dbReference type="SUPFAM" id="SSF55486">
    <property type="entry name" value="Metalloproteases ('zincins'), catalytic domain"/>
    <property type="match status" value="1"/>
</dbReference>
<name>A0A8J3A2H1_9PROT</name>
<evidence type="ECO:0000313" key="5">
    <source>
        <dbReference type="EMBL" id="NHK28307.1"/>
    </source>
</evidence>
<dbReference type="PROSITE" id="PS00379">
    <property type="entry name" value="CDP_ALCOHOL_P_TRANSF"/>
    <property type="match status" value="1"/>
</dbReference>
<feature type="signal peptide" evidence="2">
    <location>
        <begin position="1"/>
        <end position="26"/>
    </location>
</feature>
<feature type="chain" id="PRO_5035223039" evidence="2">
    <location>
        <begin position="27"/>
        <end position="822"/>
    </location>
</feature>
<dbReference type="GO" id="GO:0005615">
    <property type="term" value="C:extracellular space"/>
    <property type="evidence" value="ECO:0007669"/>
    <property type="project" value="TreeGrafter"/>
</dbReference>
<dbReference type="Gene3D" id="1.10.390.10">
    <property type="entry name" value="Neutral Protease Domain 2"/>
    <property type="match status" value="1"/>
</dbReference>
<reference evidence="4" key="1">
    <citation type="journal article" date="2014" name="Int. J. Syst. Evol. Microbiol.">
        <title>Complete genome sequence of Corynebacterium casei LMG S-19264T (=DSM 44701T), isolated from a smear-ripened cheese.</title>
        <authorList>
            <consortium name="US DOE Joint Genome Institute (JGI-PGF)"/>
            <person name="Walter F."/>
            <person name="Albersmeier A."/>
            <person name="Kalinowski J."/>
            <person name="Ruckert C."/>
        </authorList>
    </citation>
    <scope>NUCLEOTIDE SEQUENCE</scope>
    <source>
        <strain evidence="4">CGMCC 1.14984</strain>
    </source>
</reference>
<dbReference type="Pfam" id="PF01433">
    <property type="entry name" value="Peptidase_M1"/>
    <property type="match status" value="1"/>
</dbReference>
<dbReference type="AlphaFoldDB" id="A0A8J3A2H1"/>
<dbReference type="RefSeq" id="WP_155140200.1">
    <property type="nucleotide sequence ID" value="NZ_BMGZ01000002.1"/>
</dbReference>
<keyword evidence="7" id="KW-1185">Reference proteome</keyword>
<dbReference type="CDD" id="cd09604">
    <property type="entry name" value="M1_APN_like"/>
    <property type="match status" value="1"/>
</dbReference>
<evidence type="ECO:0000313" key="7">
    <source>
        <dbReference type="Proteomes" id="UP000818603"/>
    </source>
</evidence>
<dbReference type="Proteomes" id="UP000621856">
    <property type="component" value="Unassembled WGS sequence"/>
</dbReference>
<dbReference type="EMBL" id="BMGZ01000002">
    <property type="protein sequence ID" value="GGH98081.1"/>
    <property type="molecule type" value="Genomic_DNA"/>
</dbReference>
<evidence type="ECO:0000259" key="3">
    <source>
        <dbReference type="Pfam" id="PF01433"/>
    </source>
</evidence>
<evidence type="ECO:0000256" key="2">
    <source>
        <dbReference type="SAM" id="SignalP"/>
    </source>
</evidence>
<dbReference type="PANTHER" id="PTHR11533">
    <property type="entry name" value="PROTEASE M1 ZINC METALLOPROTEASE"/>
    <property type="match status" value="1"/>
</dbReference>
<feature type="domain" description="Peptidase M1 membrane alanine aminopeptidase" evidence="3">
    <location>
        <begin position="375"/>
        <end position="587"/>
    </location>
</feature>
<dbReference type="GO" id="GO:0005737">
    <property type="term" value="C:cytoplasm"/>
    <property type="evidence" value="ECO:0007669"/>
    <property type="project" value="TreeGrafter"/>
</dbReference>